<organism evidence="2 3">
    <name type="scientific">Reticulomyxa filosa</name>
    <dbReference type="NCBI Taxonomy" id="46433"/>
    <lineage>
        <taxon>Eukaryota</taxon>
        <taxon>Sar</taxon>
        <taxon>Rhizaria</taxon>
        <taxon>Retaria</taxon>
        <taxon>Foraminifera</taxon>
        <taxon>Monothalamids</taxon>
        <taxon>Reticulomyxidae</taxon>
        <taxon>Reticulomyxa</taxon>
    </lineage>
</organism>
<name>X6P930_RETFI</name>
<evidence type="ECO:0000313" key="2">
    <source>
        <dbReference type="EMBL" id="ETO34618.1"/>
    </source>
</evidence>
<gene>
    <name evidence="2" type="ORF">RFI_02469</name>
</gene>
<feature type="region of interest" description="Disordered" evidence="1">
    <location>
        <begin position="48"/>
        <end position="161"/>
    </location>
</feature>
<dbReference type="AlphaFoldDB" id="X6P930"/>
<dbReference type="Proteomes" id="UP000023152">
    <property type="component" value="Unassembled WGS sequence"/>
</dbReference>
<feature type="compositionally biased region" description="Acidic residues" evidence="1">
    <location>
        <begin position="74"/>
        <end position="88"/>
    </location>
</feature>
<comment type="caution">
    <text evidence="2">The sequence shown here is derived from an EMBL/GenBank/DDBJ whole genome shotgun (WGS) entry which is preliminary data.</text>
</comment>
<protein>
    <submittedName>
        <fullName evidence="2">Uncharacterized protein</fullName>
    </submittedName>
</protein>
<feature type="compositionally biased region" description="Polar residues" evidence="1">
    <location>
        <begin position="54"/>
        <end position="65"/>
    </location>
</feature>
<evidence type="ECO:0000256" key="1">
    <source>
        <dbReference type="SAM" id="MobiDB-lite"/>
    </source>
</evidence>
<keyword evidence="3" id="KW-1185">Reference proteome</keyword>
<dbReference type="EMBL" id="ASPP01002414">
    <property type="protein sequence ID" value="ETO34618.1"/>
    <property type="molecule type" value="Genomic_DNA"/>
</dbReference>
<feature type="compositionally biased region" description="Basic residues" evidence="1">
    <location>
        <begin position="106"/>
        <end position="116"/>
    </location>
</feature>
<feature type="compositionally biased region" description="Basic and acidic residues" evidence="1">
    <location>
        <begin position="136"/>
        <end position="160"/>
    </location>
</feature>
<feature type="compositionally biased region" description="Basic and acidic residues" evidence="1">
    <location>
        <begin position="89"/>
        <end position="98"/>
    </location>
</feature>
<evidence type="ECO:0000313" key="3">
    <source>
        <dbReference type="Proteomes" id="UP000023152"/>
    </source>
</evidence>
<accession>X6P930</accession>
<sequence length="292" mass="33769">MALDVESVWLSQKHLIENLERTNQFYSARLVKTINRFQYTAMQLKIPRKGQPLPNASASSLSTESNADKKETTEENANDNEEEDEIENEKEKGKEQEQNKSGQPKKNNRKHRKHGKGGNPAPSPKKNETGLAIPGNKKDNEKNTKEKEEKEKKGDGKRVVNEVNDINIGSDDVSFSAIPMDRDVEMQVSRSDYEFDVYYALQHRECLNNTKYCEFWELFLWEPSEDKSKSKSSILNDFKNGDSDEDEYHENYFVLAFPDKNKPKEKIQYPDTSQAVQKLYQQGAYLGMFFFV</sequence>
<reference evidence="2 3" key="1">
    <citation type="journal article" date="2013" name="Curr. Biol.">
        <title>The Genome of the Foraminiferan Reticulomyxa filosa.</title>
        <authorList>
            <person name="Glockner G."/>
            <person name="Hulsmann N."/>
            <person name="Schleicher M."/>
            <person name="Noegel A.A."/>
            <person name="Eichinger L."/>
            <person name="Gallinger C."/>
            <person name="Pawlowski J."/>
            <person name="Sierra R."/>
            <person name="Euteneuer U."/>
            <person name="Pillet L."/>
            <person name="Moustafa A."/>
            <person name="Platzer M."/>
            <person name="Groth M."/>
            <person name="Szafranski K."/>
            <person name="Schliwa M."/>
        </authorList>
    </citation>
    <scope>NUCLEOTIDE SEQUENCE [LARGE SCALE GENOMIC DNA]</scope>
</reference>
<proteinExistence type="predicted"/>